<evidence type="ECO:0000313" key="3">
    <source>
        <dbReference type="EMBL" id="RAK65698.1"/>
    </source>
</evidence>
<evidence type="ECO:0000313" key="4">
    <source>
        <dbReference type="Proteomes" id="UP000248553"/>
    </source>
</evidence>
<dbReference type="RefSeq" id="WP_111478610.1">
    <property type="nucleotide sequence ID" value="NZ_QHKM01000004.1"/>
</dbReference>
<sequence>MTTPRYLPLAAAGLLALALGACTASDSAVETDRAPTEIRTDADRQAAYNRGVGAGGSVPDATPYRVPQVREQAAASGGRQRIETINTNDPNNTSQETRMRRIQGNPNITTTDTLLNRRP</sequence>
<protein>
    <recommendedName>
        <fullName evidence="5">DUF4148 domain-containing protein</fullName>
    </recommendedName>
</protein>
<evidence type="ECO:0008006" key="5">
    <source>
        <dbReference type="Google" id="ProtNLM"/>
    </source>
</evidence>
<gene>
    <name evidence="3" type="ORF">DLM85_13310</name>
</gene>
<name>A0A328BL77_9BACT</name>
<feature type="compositionally biased region" description="Polar residues" evidence="1">
    <location>
        <begin position="104"/>
        <end position="119"/>
    </location>
</feature>
<dbReference type="EMBL" id="QHKM01000004">
    <property type="protein sequence ID" value="RAK65698.1"/>
    <property type="molecule type" value="Genomic_DNA"/>
</dbReference>
<proteinExistence type="predicted"/>
<keyword evidence="4" id="KW-1185">Reference proteome</keyword>
<evidence type="ECO:0000256" key="2">
    <source>
        <dbReference type="SAM" id="SignalP"/>
    </source>
</evidence>
<dbReference type="AlphaFoldDB" id="A0A328BL77"/>
<feature type="compositionally biased region" description="Basic and acidic residues" evidence="1">
    <location>
        <begin position="30"/>
        <end position="44"/>
    </location>
</feature>
<accession>A0A328BL77</accession>
<reference evidence="4" key="1">
    <citation type="submission" date="2018-05" db="EMBL/GenBank/DDBJ databases">
        <authorList>
            <person name="Nie L."/>
        </authorList>
    </citation>
    <scope>NUCLEOTIDE SEQUENCE [LARGE SCALE GENOMIC DNA]</scope>
    <source>
        <strain evidence="4">NL</strain>
    </source>
</reference>
<feature type="chain" id="PRO_5016305887" description="DUF4148 domain-containing protein" evidence="2">
    <location>
        <begin position="25"/>
        <end position="119"/>
    </location>
</feature>
<feature type="signal peptide" evidence="2">
    <location>
        <begin position="1"/>
        <end position="24"/>
    </location>
</feature>
<dbReference type="Proteomes" id="UP000248553">
    <property type="component" value="Unassembled WGS sequence"/>
</dbReference>
<dbReference type="PROSITE" id="PS51257">
    <property type="entry name" value="PROKAR_LIPOPROTEIN"/>
    <property type="match status" value="1"/>
</dbReference>
<feature type="region of interest" description="Disordered" evidence="1">
    <location>
        <begin position="25"/>
        <end position="44"/>
    </location>
</feature>
<comment type="caution">
    <text evidence="3">The sequence shown here is derived from an EMBL/GenBank/DDBJ whole genome shotgun (WGS) entry which is preliminary data.</text>
</comment>
<evidence type="ECO:0000256" key="1">
    <source>
        <dbReference type="SAM" id="MobiDB-lite"/>
    </source>
</evidence>
<feature type="region of interest" description="Disordered" evidence="1">
    <location>
        <begin position="70"/>
        <end position="119"/>
    </location>
</feature>
<dbReference type="OrthoDB" id="885908at2"/>
<organism evidence="3 4">
    <name type="scientific">Hymenobacter edaphi</name>
    <dbReference type="NCBI Taxonomy" id="2211146"/>
    <lineage>
        <taxon>Bacteria</taxon>
        <taxon>Pseudomonadati</taxon>
        <taxon>Bacteroidota</taxon>
        <taxon>Cytophagia</taxon>
        <taxon>Cytophagales</taxon>
        <taxon>Hymenobacteraceae</taxon>
        <taxon>Hymenobacter</taxon>
    </lineage>
</organism>
<keyword evidence="2" id="KW-0732">Signal</keyword>
<feature type="compositionally biased region" description="Polar residues" evidence="1">
    <location>
        <begin position="83"/>
        <end position="96"/>
    </location>
</feature>